<evidence type="ECO:0000313" key="1">
    <source>
        <dbReference type="EMBL" id="KAF5841049.1"/>
    </source>
</evidence>
<evidence type="ECO:0000313" key="2">
    <source>
        <dbReference type="Proteomes" id="UP000815325"/>
    </source>
</evidence>
<organism evidence="1 2">
    <name type="scientific">Dunaliella salina</name>
    <name type="common">Green alga</name>
    <name type="synonym">Protococcus salinus</name>
    <dbReference type="NCBI Taxonomy" id="3046"/>
    <lineage>
        <taxon>Eukaryota</taxon>
        <taxon>Viridiplantae</taxon>
        <taxon>Chlorophyta</taxon>
        <taxon>core chlorophytes</taxon>
        <taxon>Chlorophyceae</taxon>
        <taxon>CS clade</taxon>
        <taxon>Chlamydomonadales</taxon>
        <taxon>Dunaliellaceae</taxon>
        <taxon>Dunaliella</taxon>
    </lineage>
</organism>
<accession>A0ABQ7H2G1</accession>
<gene>
    <name evidence="1" type="ORF">DUNSADRAFT_14607</name>
</gene>
<reference evidence="1" key="1">
    <citation type="submission" date="2017-08" db="EMBL/GenBank/DDBJ databases">
        <authorList>
            <person name="Polle J.E."/>
            <person name="Barry K."/>
            <person name="Cushman J."/>
            <person name="Schmutz J."/>
            <person name="Tran D."/>
            <person name="Hathwaick L.T."/>
            <person name="Yim W.C."/>
            <person name="Jenkins J."/>
            <person name="Mckie-Krisberg Z.M."/>
            <person name="Prochnik S."/>
            <person name="Lindquist E."/>
            <person name="Dockter R.B."/>
            <person name="Adam C."/>
            <person name="Molina H."/>
            <person name="Bunkerborg J."/>
            <person name="Jin E."/>
            <person name="Buchheim M."/>
            <person name="Magnuson J."/>
        </authorList>
    </citation>
    <scope>NUCLEOTIDE SEQUENCE</scope>
    <source>
        <strain evidence="1">CCAP 19/18</strain>
    </source>
</reference>
<dbReference type="Proteomes" id="UP000815325">
    <property type="component" value="Unassembled WGS sequence"/>
</dbReference>
<name>A0ABQ7H2G1_DUNSA</name>
<dbReference type="EMBL" id="MU069496">
    <property type="protein sequence ID" value="KAF5841049.1"/>
    <property type="molecule type" value="Genomic_DNA"/>
</dbReference>
<protein>
    <recommendedName>
        <fullName evidence="3">Encoded protein</fullName>
    </recommendedName>
</protein>
<proteinExistence type="predicted"/>
<keyword evidence="2" id="KW-1185">Reference proteome</keyword>
<evidence type="ECO:0008006" key="3">
    <source>
        <dbReference type="Google" id="ProtNLM"/>
    </source>
</evidence>
<sequence length="66" mass="7352">MEEANSKCKPTLVIHRKRQIKEAQGLSGQHAVRTGASRHPSCFCAEARFSPPLFLTLTSPHRTVHT</sequence>
<comment type="caution">
    <text evidence="1">The sequence shown here is derived from an EMBL/GenBank/DDBJ whole genome shotgun (WGS) entry which is preliminary data.</text>
</comment>